<keyword evidence="3 6" id="KW-1133">Transmembrane helix</keyword>
<keyword evidence="2 6" id="KW-0812">Transmembrane</keyword>
<evidence type="ECO:0000256" key="3">
    <source>
        <dbReference type="ARBA" id="ARBA00022989"/>
    </source>
</evidence>
<dbReference type="GO" id="GO:0005254">
    <property type="term" value="F:chloride channel activity"/>
    <property type="evidence" value="ECO:0007669"/>
    <property type="project" value="UniProtKB-KW"/>
</dbReference>
<dbReference type="Pfam" id="PF01062">
    <property type="entry name" value="Bestrophin"/>
    <property type="match status" value="1"/>
</dbReference>
<evidence type="ECO:0000256" key="2">
    <source>
        <dbReference type="ARBA" id="ARBA00022692"/>
    </source>
</evidence>
<dbReference type="AlphaFoldDB" id="A0A9J2P168"/>
<dbReference type="PANTHER" id="PTHR10736">
    <property type="entry name" value="BESTROPHIN"/>
    <property type="match status" value="1"/>
</dbReference>
<dbReference type="GO" id="GO:0034707">
    <property type="term" value="C:chloride channel complex"/>
    <property type="evidence" value="ECO:0007669"/>
    <property type="project" value="UniProtKB-KW"/>
</dbReference>
<keyword evidence="6" id="KW-0869">Chloride channel</keyword>
<evidence type="ECO:0000256" key="1">
    <source>
        <dbReference type="ARBA" id="ARBA00004370"/>
    </source>
</evidence>
<dbReference type="Proteomes" id="UP000036681">
    <property type="component" value="Unplaced"/>
</dbReference>
<dbReference type="PANTHER" id="PTHR10736:SF20">
    <property type="entry name" value="BESTROPHIN HOMOLOG 22"/>
    <property type="match status" value="1"/>
</dbReference>
<name>A0A9J2P168_ASCLU</name>
<keyword evidence="6" id="KW-0407">Ion channel</keyword>
<comment type="function">
    <text evidence="6">Forms chloride channels.</text>
</comment>
<accession>A0A9J2P168</accession>
<evidence type="ECO:0000256" key="5">
    <source>
        <dbReference type="ARBA" id="ARBA00034769"/>
    </source>
</evidence>
<evidence type="ECO:0000313" key="7">
    <source>
        <dbReference type="Proteomes" id="UP000036681"/>
    </source>
</evidence>
<feature type="transmembrane region" description="Helical" evidence="6">
    <location>
        <begin position="13"/>
        <end position="30"/>
    </location>
</feature>
<dbReference type="InterPro" id="IPR000615">
    <property type="entry name" value="Bestrophin"/>
</dbReference>
<comment type="subcellular location">
    <subcellularLocation>
        <location evidence="6">Cell membrane</location>
        <topology evidence="6">Multi-pass membrane protein</topology>
    </subcellularLocation>
    <subcellularLocation>
        <location evidence="1">Membrane</location>
    </subcellularLocation>
</comment>
<evidence type="ECO:0000313" key="8">
    <source>
        <dbReference type="WBParaSite" id="ALUE_0000354201-mRNA-1"/>
    </source>
</evidence>
<keyword evidence="6" id="KW-1003">Cell membrane</keyword>
<keyword evidence="6" id="KW-0813">Transport</keyword>
<comment type="similarity">
    <text evidence="5 6">Belongs to the anion channel-forming bestrophin (TC 1.A.46) family. Calcium-sensitive chloride channel subfamily.</text>
</comment>
<dbReference type="InterPro" id="IPR021134">
    <property type="entry name" value="Bestrophin-like"/>
</dbReference>
<evidence type="ECO:0000256" key="4">
    <source>
        <dbReference type="ARBA" id="ARBA00023136"/>
    </source>
</evidence>
<organism evidence="7 8">
    <name type="scientific">Ascaris lumbricoides</name>
    <name type="common">Giant roundworm</name>
    <dbReference type="NCBI Taxonomy" id="6252"/>
    <lineage>
        <taxon>Eukaryota</taxon>
        <taxon>Metazoa</taxon>
        <taxon>Ecdysozoa</taxon>
        <taxon>Nematoda</taxon>
        <taxon>Chromadorea</taxon>
        <taxon>Rhabditida</taxon>
        <taxon>Spirurina</taxon>
        <taxon>Ascaridomorpha</taxon>
        <taxon>Ascaridoidea</taxon>
        <taxon>Ascarididae</taxon>
        <taxon>Ascaris</taxon>
    </lineage>
</organism>
<evidence type="ECO:0000256" key="6">
    <source>
        <dbReference type="RuleBase" id="RU363126"/>
    </source>
</evidence>
<keyword evidence="7" id="KW-1185">Reference proteome</keyword>
<proteinExistence type="inferred from homology"/>
<dbReference type="GO" id="GO:0005886">
    <property type="term" value="C:plasma membrane"/>
    <property type="evidence" value="ECO:0007669"/>
    <property type="project" value="UniProtKB-SubCell"/>
</dbReference>
<keyword evidence="6" id="KW-0868">Chloride</keyword>
<sequence length="556" mass="63119">MYGKEARDELSEAIISLAFNVLQMTISYTLDITQTGIKSFIKLMVRWRGSVWKSVLGELIIWTVLYFTISLIYRFLLGDLQKRAFAAFSGYLDNKIDTNIPLAFLLGFFVTLVVLRWGSIVNELGSIENSAICVATFVRGTDEDTCILRRNIVRYIVLTQALVLRDISLQVRKRFPTASTLVAAGLLTKEENEILEDIHDPCNRYWCPIQWCYSLLYNARLHGKIASDFLLDRITNEISSFRRGLESLLKYDWIPVPLVYPQLVFLAVRLYFILCLISRQFLISETVDSTNPMDLYVPLTTMIQFLVYMGWMKVAEGLLNPFGEDDDDLECNYVIDKNLITGLSIADGATRRMPARMKDEFWGSLHIAPLYSSHAAKRTVHPMLGSANGVNLVKNKAEILMTPHKSKLTTLAAEEQGVNVKKVNVLEHNVKTELQKAKTHKKGAEKLFNNVRSRSTGKVVRERIDFGSGSERRTNGGATDVVTPLYDTHWSRTEYGVIAMNIGSNPLDIPAKSPPRDYSPYLGQDFDTNSGEYDCFYSNFNILGIDERTRAGLRRY</sequence>
<keyword evidence="6" id="KW-0406">Ion transport</keyword>
<feature type="transmembrane region" description="Helical" evidence="6">
    <location>
        <begin position="51"/>
        <end position="76"/>
    </location>
</feature>
<dbReference type="WBParaSite" id="ALUE_0000354201-mRNA-1">
    <property type="protein sequence ID" value="ALUE_0000354201-mRNA-1"/>
    <property type="gene ID" value="ALUE_0000354201"/>
</dbReference>
<keyword evidence="4 6" id="KW-0472">Membrane</keyword>
<feature type="transmembrane region" description="Helical" evidence="6">
    <location>
        <begin position="96"/>
        <end position="115"/>
    </location>
</feature>
<protein>
    <recommendedName>
        <fullName evidence="6">Bestrophin homolog</fullName>
    </recommendedName>
</protein>
<reference evidence="8" key="1">
    <citation type="submission" date="2023-03" db="UniProtKB">
        <authorList>
            <consortium name="WormBaseParasite"/>
        </authorList>
    </citation>
    <scope>IDENTIFICATION</scope>
</reference>